<dbReference type="Proteomes" id="UP000195043">
    <property type="component" value="Unassembled WGS sequence"/>
</dbReference>
<evidence type="ECO:0000313" key="1">
    <source>
        <dbReference type="EMBL" id="OTN75702.1"/>
    </source>
</evidence>
<dbReference type="RefSeq" id="WP_086273732.1">
    <property type="nucleotide sequence ID" value="NZ_NGKU01000001.1"/>
</dbReference>
<dbReference type="STRING" id="1834191.A5886_000778"/>
<reference evidence="1 2" key="1">
    <citation type="submission" date="2017-05" db="EMBL/GenBank/DDBJ databases">
        <title>The Genome Sequence of Enterococcus sp. 8G7_MSG3316.</title>
        <authorList>
            <consortium name="The Broad Institute Genomics Platform"/>
            <consortium name="The Broad Institute Genomic Center for Infectious Diseases"/>
            <person name="Earl A."/>
            <person name="Manson A."/>
            <person name="Schwartman J."/>
            <person name="Gilmore M."/>
            <person name="Abouelleil A."/>
            <person name="Cao P."/>
            <person name="Chapman S."/>
            <person name="Cusick C."/>
            <person name="Shea T."/>
            <person name="Young S."/>
            <person name="Neafsey D."/>
            <person name="Nusbaum C."/>
            <person name="Birren B."/>
        </authorList>
    </citation>
    <scope>NUCLEOTIDE SEQUENCE [LARGE SCALE GENOMIC DNA]</scope>
    <source>
        <strain evidence="1 2">8G7_MSG3316</strain>
    </source>
</reference>
<accession>A0A242A422</accession>
<dbReference type="OrthoDB" id="1655118at2"/>
<sequence>MNRTYGVLISLFLVCLFLLWRTLKRNKQEQTLMLAQLKRYPLIQQAWTAALAAKEPIVRLDGLASGMLASTYDNNQRTDCHQMTPQGLALSKEWLFVSMYCADHQHHSQIMVYDRTSGQLHKQVILPKRPHVGGLAYDSSEALLWVTITGQGNGRVGALSLAAILADDSAETGVPIHFQYSIDVVAIERASYLTCHHQELIAGSFSLKKVGHLAYYSLAKAKEEAVYGQKGQISPRRLFATTTKVQSIAIYQEWLFMVRSYGPRSSEVWVFPKDTERFSRKTVSLRIKCPPYLEQIVVEDDRLYCLFESGATAYRHKTSWPMEEVLVLAIPLLLHKKTGFKRNRQGNI</sequence>
<keyword evidence="2" id="KW-1185">Reference proteome</keyword>
<gene>
    <name evidence="1" type="ORF">A5886_000778</name>
</gene>
<evidence type="ECO:0000313" key="2">
    <source>
        <dbReference type="Proteomes" id="UP000195043"/>
    </source>
</evidence>
<name>A0A242A422_9ENTE</name>
<organism evidence="1 2">
    <name type="scientific">Candidatus Enterococcus testudinis</name>
    <dbReference type="NCBI Taxonomy" id="1834191"/>
    <lineage>
        <taxon>Bacteria</taxon>
        <taxon>Bacillati</taxon>
        <taxon>Bacillota</taxon>
        <taxon>Bacilli</taxon>
        <taxon>Lactobacillales</taxon>
        <taxon>Enterococcaceae</taxon>
        <taxon>Enterococcus</taxon>
    </lineage>
</organism>
<proteinExistence type="predicted"/>
<protein>
    <submittedName>
        <fullName evidence="1">Uncharacterized protein</fullName>
    </submittedName>
</protein>
<dbReference type="EMBL" id="NGKU01000001">
    <property type="protein sequence ID" value="OTN75702.1"/>
    <property type="molecule type" value="Genomic_DNA"/>
</dbReference>
<dbReference type="AlphaFoldDB" id="A0A242A422"/>
<dbReference type="SUPFAM" id="SSF63825">
    <property type="entry name" value="YWTD domain"/>
    <property type="match status" value="1"/>
</dbReference>
<comment type="caution">
    <text evidence="1">The sequence shown here is derived from an EMBL/GenBank/DDBJ whole genome shotgun (WGS) entry which is preliminary data.</text>
</comment>